<reference evidence="1 2" key="1">
    <citation type="journal article" date="2010" name="DNA Res.">
        <title>Bacterial lifestyle in a deep-sea hydrothermal vent chimney revealed by the genome sequence of the thermophilic bacterium Deferribacter desulfuricans SSM1.</title>
        <authorList>
            <person name="Takaki Y."/>
            <person name="Shimamura S."/>
            <person name="Nakagawa S."/>
            <person name="Fukuhara Y."/>
            <person name="Horikawa H."/>
            <person name="Ankai A."/>
            <person name="Harada T."/>
            <person name="Hosoyama A."/>
            <person name="Oguchi A."/>
            <person name="Fukui S."/>
            <person name="Fujita N."/>
            <person name="Takami H."/>
            <person name="Takai K."/>
        </authorList>
    </citation>
    <scope>NUCLEOTIDE SEQUENCE [LARGE SCALE GENOMIC DNA]</scope>
    <source>
        <strain evidence="2">DSM 14783 / JCM 11476 / NBRC 101012 / SSM1</strain>
        <plasmid evidence="2">Plasmid megaplasmid pDF308</plasmid>
    </source>
</reference>
<dbReference type="RefSeq" id="WP_013008940.1">
    <property type="nucleotide sequence ID" value="NC_013940.1"/>
</dbReference>
<sequence length="350" mass="41202">MAKVLKPLNVSTQYIKEIDNLTDTDMVNLEPIDLKQMKNLLFNNKNHLNFNKAIAEKILNYFQQSLRDLAKLDLNTKDDKLKFIKLLALNNYFIEYRLEDLLNHLTPKEKDAFIKNYMKSYEQVQDIYKENQHDFKYYLEEAITDLGIDTFENYLNIDKGNMIKNVVFNNLLHTEESLSNLIGNLINFFDGMTPIMILGSAFIKNNLQILDGSQNEEKLVNEILNLNVDDEIKQYLLMDLFNKDIMEYRQENNKFIEQNSQLYNLYIDAFKSVGIDLEKELDKVSRLAQKDPDFDLNNPKNLNKLDTVTLTALNFYKTVRQRFSMDQKDDLKFNDPTSFFAPKPDRDLSM</sequence>
<keyword evidence="2" id="KW-1185">Reference proteome</keyword>
<evidence type="ECO:0000313" key="1">
    <source>
        <dbReference type="EMBL" id="BAI81703.1"/>
    </source>
</evidence>
<protein>
    <submittedName>
        <fullName evidence="1">Uncharacterized protein</fullName>
    </submittedName>
</protein>
<name>D3PER1_DEFDS</name>
<dbReference type="KEGG" id="ddf:DEFDS_P079"/>
<gene>
    <name evidence="1" type="ordered locus">DEFDS_P079</name>
</gene>
<dbReference type="AlphaFoldDB" id="D3PER1"/>
<dbReference type="Proteomes" id="UP000001520">
    <property type="component" value="Plasmid megaplasmid pDF308"/>
</dbReference>
<accession>D3PER1</accession>
<dbReference type="HOGENOM" id="CLU_791600_0_0_0"/>
<geneLocation type="plasmid" evidence="1 2">
    <name>megaplasmid pDF308</name>
</geneLocation>
<organism evidence="1 2">
    <name type="scientific">Deferribacter desulfuricans (strain DSM 14783 / JCM 11476 / NBRC 101012 / SSM1)</name>
    <dbReference type="NCBI Taxonomy" id="639282"/>
    <lineage>
        <taxon>Bacteria</taxon>
        <taxon>Pseudomonadati</taxon>
        <taxon>Deferribacterota</taxon>
        <taxon>Deferribacteres</taxon>
        <taxon>Deferribacterales</taxon>
        <taxon>Deferribacteraceae</taxon>
        <taxon>Deferribacter</taxon>
    </lineage>
</organism>
<evidence type="ECO:0000313" key="2">
    <source>
        <dbReference type="Proteomes" id="UP000001520"/>
    </source>
</evidence>
<dbReference type="EMBL" id="AP011530">
    <property type="protein sequence ID" value="BAI81703.1"/>
    <property type="molecule type" value="Genomic_DNA"/>
</dbReference>
<proteinExistence type="predicted"/>
<keyword evidence="1" id="KW-0614">Plasmid</keyword>